<dbReference type="EMBL" id="JAPFCC010000001">
    <property type="protein sequence ID" value="MCW7552752.1"/>
    <property type="molecule type" value="Genomic_DNA"/>
</dbReference>
<gene>
    <name evidence="1" type="ORF">NX722_08875</name>
</gene>
<organism evidence="1 2">
    <name type="scientific">Endozoicomonas gorgoniicola</name>
    <dbReference type="NCBI Taxonomy" id="1234144"/>
    <lineage>
        <taxon>Bacteria</taxon>
        <taxon>Pseudomonadati</taxon>
        <taxon>Pseudomonadota</taxon>
        <taxon>Gammaproteobacteria</taxon>
        <taxon>Oceanospirillales</taxon>
        <taxon>Endozoicomonadaceae</taxon>
        <taxon>Endozoicomonas</taxon>
    </lineage>
</organism>
<dbReference type="Proteomes" id="UP001209854">
    <property type="component" value="Unassembled WGS sequence"/>
</dbReference>
<comment type="caution">
    <text evidence="1">The sequence shown here is derived from an EMBL/GenBank/DDBJ whole genome shotgun (WGS) entry which is preliminary data.</text>
</comment>
<protein>
    <recommendedName>
        <fullName evidence="3">Transposase IS4-like domain-containing protein</fullName>
    </recommendedName>
</protein>
<evidence type="ECO:0000313" key="1">
    <source>
        <dbReference type="EMBL" id="MCW7552752.1"/>
    </source>
</evidence>
<name>A0ABT3MTR6_9GAMM</name>
<keyword evidence="2" id="KW-1185">Reference proteome</keyword>
<dbReference type="RefSeq" id="WP_262567677.1">
    <property type="nucleotide sequence ID" value="NZ_JAPFCC010000001.1"/>
</dbReference>
<sequence>MTTALQKYSKHLCVKNLILQACKCFDTIPDYRPNHCSNGIPFSNFAKSAFAMMHQKYDSLLSFDTDQADPVIRHNLETMYHVKDGKVPCDTHMREILDPIAPEEFRKPFKKLFSLVQRNKLLKAFEFKCGDLKDCYLMPVDGTGLFYSGECRCNECCVKNKGKRNESYYHNLMGGCIVHPEQKTVIPFAPEAIVLQDGATKNDCEKNAIKRYLAHVKREHPHLNLAILLDGLYADNPTIELIRSYGWHYIIVAKDGNHKSLIEAMNALCDQGNLKYHEITNKEKGTKHWFRYSSSR</sequence>
<proteinExistence type="predicted"/>
<reference evidence="1 2" key="1">
    <citation type="submission" date="2022-10" db="EMBL/GenBank/DDBJ databases">
        <title>High-quality genome sequences of two octocoral-associated bacteria, Endozoicomonas euniceicola EF212 and Endozoicomonas gorgoniicola PS125.</title>
        <authorList>
            <person name="Chiou Y.-J."/>
            <person name="Chen Y.-H."/>
        </authorList>
    </citation>
    <scope>NUCLEOTIDE SEQUENCE [LARGE SCALE GENOMIC DNA]</scope>
    <source>
        <strain evidence="1 2">PS125</strain>
    </source>
</reference>
<evidence type="ECO:0008006" key="3">
    <source>
        <dbReference type="Google" id="ProtNLM"/>
    </source>
</evidence>
<accession>A0ABT3MTR6</accession>
<evidence type="ECO:0000313" key="2">
    <source>
        <dbReference type="Proteomes" id="UP001209854"/>
    </source>
</evidence>